<proteinExistence type="inferred from homology"/>
<dbReference type="STRING" id="5539.A0A3E2H6T1"/>
<feature type="non-terminal residue" evidence="5">
    <location>
        <position position="486"/>
    </location>
</feature>
<dbReference type="AlphaFoldDB" id="A0A3E2H6T1"/>
<sequence>MSNTKAYDAQGKGRSTFTVHKERVFYDVMDLHRATLIQLVKVGTIDAEAGKKIANGLAQAIASYDDPTDPASLDYLMLEGKLLELVGPTASFLHTGRSRQDITSTLCQMEARHGARVSANAMLKVRESLLQVAEKHIMTVIPAYTHGVPAQPTTFAHYLLSFHDSMERHYHRMEEAYSRANQAALGSDVMCTSRFRHDRHLAAALLGFDGPVENSFDAVHGHAADVLCEVSQNMSLVSVLLSRYMMDMNVWQMTAHPWIYMSPSKLMSVSSSMPQKRNPRAMEWVRSMGAIVSGQSEMFLMAARNQPTGMSDIRDNMARIPDEIMVKMLDFVSDIVLSLAINVERAREETAKDYSTMIDVAESLYVKGKVPFRIGHHLASLMTDYGRENGLYPYQISYAEAQRMYKSISDGQELPISEAEYKETLDPVEYIKSRRGIGGPQEAEVKSMIAERKSRLATDQKKADSRNKHLTDAKARCHQEFEDLQK</sequence>
<feature type="non-terminal residue" evidence="5">
    <location>
        <position position="1"/>
    </location>
</feature>
<dbReference type="InterPro" id="IPR009049">
    <property type="entry name" value="Argininosuccinate_lyase"/>
</dbReference>
<name>A0A3E2H6T1_SCYLI</name>
<dbReference type="SUPFAM" id="SSF48557">
    <property type="entry name" value="L-aspartase-like"/>
    <property type="match status" value="1"/>
</dbReference>
<dbReference type="Gene3D" id="1.10.275.10">
    <property type="entry name" value="Fumarase/aspartase (N-terminal domain)"/>
    <property type="match status" value="1"/>
</dbReference>
<organism evidence="5 6">
    <name type="scientific">Scytalidium lignicola</name>
    <name type="common">Hyphomycete</name>
    <dbReference type="NCBI Taxonomy" id="5539"/>
    <lineage>
        <taxon>Eukaryota</taxon>
        <taxon>Fungi</taxon>
        <taxon>Dikarya</taxon>
        <taxon>Ascomycota</taxon>
        <taxon>Pezizomycotina</taxon>
        <taxon>Leotiomycetes</taxon>
        <taxon>Leotiomycetes incertae sedis</taxon>
        <taxon>Scytalidium</taxon>
    </lineage>
</organism>
<dbReference type="InterPro" id="IPR022761">
    <property type="entry name" value="Fumarate_lyase_N"/>
</dbReference>
<evidence type="ECO:0000259" key="4">
    <source>
        <dbReference type="Pfam" id="PF00206"/>
    </source>
</evidence>
<dbReference type="OMA" id="WLGEINK"/>
<evidence type="ECO:0000313" key="6">
    <source>
        <dbReference type="Proteomes" id="UP000258309"/>
    </source>
</evidence>
<evidence type="ECO:0000256" key="3">
    <source>
        <dbReference type="SAM" id="MobiDB-lite"/>
    </source>
</evidence>
<dbReference type="OrthoDB" id="3586968at2759"/>
<evidence type="ECO:0000256" key="2">
    <source>
        <dbReference type="ARBA" id="ARBA00032749"/>
    </source>
</evidence>
<dbReference type="GO" id="GO:0005829">
    <property type="term" value="C:cytosol"/>
    <property type="evidence" value="ECO:0007669"/>
    <property type="project" value="TreeGrafter"/>
</dbReference>
<dbReference type="PANTHER" id="PTHR43814:SF1">
    <property type="entry name" value="ARGININOSUCCINATE LYASE"/>
    <property type="match status" value="1"/>
</dbReference>
<protein>
    <recommendedName>
        <fullName evidence="2">Arginosuccinase</fullName>
    </recommendedName>
</protein>
<evidence type="ECO:0000313" key="5">
    <source>
        <dbReference type="EMBL" id="RFU29068.1"/>
    </source>
</evidence>
<gene>
    <name evidence="5" type="ORF">B7463_g7264</name>
</gene>
<dbReference type="Proteomes" id="UP000258309">
    <property type="component" value="Unassembled WGS sequence"/>
</dbReference>
<dbReference type="PRINTS" id="PR00149">
    <property type="entry name" value="FUMRATELYASE"/>
</dbReference>
<dbReference type="InterPro" id="IPR024083">
    <property type="entry name" value="Fumarase/histidase_N"/>
</dbReference>
<dbReference type="GO" id="GO:0004056">
    <property type="term" value="F:argininosuccinate lyase activity"/>
    <property type="evidence" value="ECO:0007669"/>
    <property type="project" value="InterPro"/>
</dbReference>
<dbReference type="PANTHER" id="PTHR43814">
    <property type="entry name" value="ARGININOSUCCINATE LYASE"/>
    <property type="match status" value="1"/>
</dbReference>
<dbReference type="EMBL" id="NCSJ02000140">
    <property type="protein sequence ID" value="RFU29068.1"/>
    <property type="molecule type" value="Genomic_DNA"/>
</dbReference>
<comment type="similarity">
    <text evidence="1">Belongs to the lyase 1 family. Argininosuccinate lyase subfamily.</text>
</comment>
<feature type="domain" description="Fumarate lyase N-terminal" evidence="4">
    <location>
        <begin position="84"/>
        <end position="294"/>
    </location>
</feature>
<accession>A0A3E2H6T1</accession>
<reference evidence="5 6" key="1">
    <citation type="submission" date="2018-05" db="EMBL/GenBank/DDBJ databases">
        <title>Draft genome sequence of Scytalidium lignicola DSM 105466, a ubiquitous saprotrophic fungus.</title>
        <authorList>
            <person name="Buettner E."/>
            <person name="Gebauer A.M."/>
            <person name="Hofrichter M."/>
            <person name="Liers C."/>
            <person name="Kellner H."/>
        </authorList>
    </citation>
    <scope>NUCLEOTIDE SEQUENCE [LARGE SCALE GENOMIC DNA]</scope>
    <source>
        <strain evidence="5 6">DSM 105466</strain>
    </source>
</reference>
<comment type="caution">
    <text evidence="5">The sequence shown here is derived from an EMBL/GenBank/DDBJ whole genome shotgun (WGS) entry which is preliminary data.</text>
</comment>
<keyword evidence="6" id="KW-1185">Reference proteome</keyword>
<dbReference type="GO" id="GO:0042450">
    <property type="term" value="P:L-arginine biosynthetic process via ornithine"/>
    <property type="evidence" value="ECO:0007669"/>
    <property type="project" value="InterPro"/>
</dbReference>
<dbReference type="Gene3D" id="1.20.200.10">
    <property type="entry name" value="Fumarase/aspartase (Central domain)"/>
    <property type="match status" value="1"/>
</dbReference>
<dbReference type="InterPro" id="IPR000362">
    <property type="entry name" value="Fumarate_lyase_fam"/>
</dbReference>
<dbReference type="InterPro" id="IPR008948">
    <property type="entry name" value="L-Aspartase-like"/>
</dbReference>
<dbReference type="Pfam" id="PF00206">
    <property type="entry name" value="Lyase_1"/>
    <property type="match status" value="1"/>
</dbReference>
<evidence type="ECO:0000256" key="1">
    <source>
        <dbReference type="ARBA" id="ARBA00010755"/>
    </source>
</evidence>
<feature type="region of interest" description="Disordered" evidence="3">
    <location>
        <begin position="453"/>
        <end position="476"/>
    </location>
</feature>
<dbReference type="PRINTS" id="PR00145">
    <property type="entry name" value="ARGSUCLYASE"/>
</dbReference>
<dbReference type="Gene3D" id="1.10.40.30">
    <property type="entry name" value="Fumarase/aspartase (C-terminal domain)"/>
    <property type="match status" value="1"/>
</dbReference>